<proteinExistence type="inferred from homology"/>
<comment type="caution">
    <text evidence="10">The sequence shown here is derived from an EMBL/GenBank/DDBJ whole genome shotgun (WGS) entry which is preliminary data.</text>
</comment>
<sequence>MRFLDNLKLIVKLAIPAAVFMAVTIGLVIMAERGLSAMSADTKELADIETARLTTILKINAEVNEATIQEKNLILVSFEASDRLKSGEAMYQQYKKLALQHADELIALSGSPERRAINESLKTELSKYFTLMDASVSYAVRDQDSFALEISNGEGRDARRKVRDLLTERIEANQKGLDVAAEEAEALASSTAMTLMASSVVGILFAIALLGSIVVFAVARPMGATTGAMVRLANGDLAVDVTGTDRKDEVGELARSLQVFKDNAVEARRLAAEQEVENQAKMRRAEVLDNLTKRFEQNVSSLTQGLSSAATEMEATAQSMTQVAGQTTQQSVTVSSAAQQTSANVQTVAAATEELSISIREIASQVAQSSQVADKAVQGTQRTSHTVQELAASADKIGNVVQLINTIAGQTNLLALNATIEAARAGEAGKGFAVVASEVKELATQTAKATDEISQQIGSVQQATQQTVAAIQEIARTITEMSQISTSIAAAMEEQGAATAEIARNVQEAARGTEQVTGSIVDVQHGAGETGAAASQVLGAAQELSRHSNDLSREVSTFLSGVKAA</sequence>
<evidence type="ECO:0000256" key="6">
    <source>
        <dbReference type="SAM" id="Phobius"/>
    </source>
</evidence>
<dbReference type="RefSeq" id="WP_377030017.1">
    <property type="nucleotide sequence ID" value="NZ_JBHOMY010000032.1"/>
</dbReference>
<keyword evidence="3 5" id="KW-0807">Transducer</keyword>
<keyword evidence="6" id="KW-0812">Transmembrane</keyword>
<dbReference type="PANTHER" id="PTHR32089:SF112">
    <property type="entry name" value="LYSOZYME-LIKE PROTEIN-RELATED"/>
    <property type="match status" value="1"/>
</dbReference>
<evidence type="ECO:0000256" key="2">
    <source>
        <dbReference type="ARBA" id="ARBA00022519"/>
    </source>
</evidence>
<evidence type="ECO:0000259" key="8">
    <source>
        <dbReference type="PROSITE" id="PS50192"/>
    </source>
</evidence>
<dbReference type="PROSITE" id="PS50192">
    <property type="entry name" value="T_SNARE"/>
    <property type="match status" value="1"/>
</dbReference>
<dbReference type="InterPro" id="IPR000727">
    <property type="entry name" value="T_SNARE_dom"/>
</dbReference>
<accession>A0ABV6Y979</accession>
<comment type="similarity">
    <text evidence="4">Belongs to the methyl-accepting chemotaxis (MCP) protein family.</text>
</comment>
<dbReference type="Pfam" id="PF00015">
    <property type="entry name" value="MCPsignal"/>
    <property type="match status" value="1"/>
</dbReference>
<dbReference type="SUPFAM" id="SSF58104">
    <property type="entry name" value="Methyl-accepting chemotaxis protein (MCP) signaling domain"/>
    <property type="match status" value="1"/>
</dbReference>
<gene>
    <name evidence="10" type="ORF">ACETIH_14025</name>
</gene>
<evidence type="ECO:0000259" key="9">
    <source>
        <dbReference type="PROSITE" id="PS50885"/>
    </source>
</evidence>
<comment type="subcellular location">
    <subcellularLocation>
        <location evidence="1">Cell inner membrane</location>
        <topology evidence="1">Multi-pass membrane protein</topology>
    </subcellularLocation>
</comment>
<dbReference type="InterPro" id="IPR004089">
    <property type="entry name" value="MCPsignal_dom"/>
</dbReference>
<evidence type="ECO:0000313" key="11">
    <source>
        <dbReference type="Proteomes" id="UP001593940"/>
    </source>
</evidence>
<feature type="domain" description="T-SNARE coiled-coil homology" evidence="8">
    <location>
        <begin position="461"/>
        <end position="523"/>
    </location>
</feature>
<evidence type="ECO:0000313" key="10">
    <source>
        <dbReference type="EMBL" id="MFC1457815.1"/>
    </source>
</evidence>
<dbReference type="Proteomes" id="UP001593940">
    <property type="component" value="Unassembled WGS sequence"/>
</dbReference>
<dbReference type="Gene3D" id="1.10.287.950">
    <property type="entry name" value="Methyl-accepting chemotaxis protein"/>
    <property type="match status" value="1"/>
</dbReference>
<dbReference type="PROSITE" id="PS50111">
    <property type="entry name" value="CHEMOTAXIS_TRANSDUC_2"/>
    <property type="match status" value="1"/>
</dbReference>
<keyword evidence="11" id="KW-1185">Reference proteome</keyword>
<protein>
    <submittedName>
        <fullName evidence="10">Methyl-accepting chemotaxis protein</fullName>
    </submittedName>
</protein>
<name>A0ABV6Y979_9HYPH</name>
<evidence type="ECO:0000256" key="5">
    <source>
        <dbReference type="PROSITE-ProRule" id="PRU00284"/>
    </source>
</evidence>
<feature type="domain" description="HAMP" evidence="9">
    <location>
        <begin position="216"/>
        <end position="269"/>
    </location>
</feature>
<keyword evidence="2" id="KW-0997">Cell inner membrane</keyword>
<dbReference type="InterPro" id="IPR003660">
    <property type="entry name" value="HAMP_dom"/>
</dbReference>
<evidence type="ECO:0000256" key="4">
    <source>
        <dbReference type="ARBA" id="ARBA00029447"/>
    </source>
</evidence>
<dbReference type="SMART" id="SM00283">
    <property type="entry name" value="MA"/>
    <property type="match status" value="1"/>
</dbReference>
<dbReference type="EMBL" id="JBHOMY010000032">
    <property type="protein sequence ID" value="MFC1457815.1"/>
    <property type="molecule type" value="Genomic_DNA"/>
</dbReference>
<feature type="domain" description="Methyl-accepting transducer" evidence="7">
    <location>
        <begin position="309"/>
        <end position="545"/>
    </location>
</feature>
<feature type="transmembrane region" description="Helical" evidence="6">
    <location>
        <begin position="9"/>
        <end position="31"/>
    </location>
</feature>
<feature type="transmembrane region" description="Helical" evidence="6">
    <location>
        <begin position="195"/>
        <end position="219"/>
    </location>
</feature>
<organism evidence="10 11">
    <name type="scientific">Microvirga arabica</name>
    <dbReference type="NCBI Taxonomy" id="1128671"/>
    <lineage>
        <taxon>Bacteria</taxon>
        <taxon>Pseudomonadati</taxon>
        <taxon>Pseudomonadota</taxon>
        <taxon>Alphaproteobacteria</taxon>
        <taxon>Hyphomicrobiales</taxon>
        <taxon>Methylobacteriaceae</taxon>
        <taxon>Microvirga</taxon>
    </lineage>
</organism>
<dbReference type="CDD" id="cd06225">
    <property type="entry name" value="HAMP"/>
    <property type="match status" value="1"/>
</dbReference>
<reference evidence="10 11" key="1">
    <citation type="submission" date="2024-09" db="EMBL/GenBank/DDBJ databases">
        <title>Nodulacao em especies de Leguminosae Basais da Amazonia e Caracterizacao dos Rizobios e Bacterias Associadas aos Nodulos.</title>
        <authorList>
            <person name="Jambeiro I.C.A."/>
            <person name="Lopes I.S."/>
            <person name="Aguiar E.R.G.R."/>
            <person name="Santos A.F.J."/>
            <person name="Dos Santos J.M.F."/>
            <person name="Gross E."/>
        </authorList>
    </citation>
    <scope>NUCLEOTIDE SEQUENCE [LARGE SCALE GENOMIC DNA]</scope>
    <source>
        <strain evidence="10 11">BRUESC1165</strain>
    </source>
</reference>
<evidence type="ECO:0000256" key="3">
    <source>
        <dbReference type="ARBA" id="ARBA00023224"/>
    </source>
</evidence>
<dbReference type="Pfam" id="PF00672">
    <property type="entry name" value="HAMP"/>
    <property type="match status" value="1"/>
</dbReference>
<evidence type="ECO:0000256" key="1">
    <source>
        <dbReference type="ARBA" id="ARBA00004429"/>
    </source>
</evidence>
<evidence type="ECO:0000259" key="7">
    <source>
        <dbReference type="PROSITE" id="PS50111"/>
    </source>
</evidence>
<keyword evidence="2" id="KW-1003">Cell membrane</keyword>
<dbReference type="SMART" id="SM00304">
    <property type="entry name" value="HAMP"/>
    <property type="match status" value="1"/>
</dbReference>
<dbReference type="Gene3D" id="6.10.340.10">
    <property type="match status" value="1"/>
</dbReference>
<keyword evidence="6" id="KW-1133">Transmembrane helix</keyword>
<keyword evidence="6" id="KW-0472">Membrane</keyword>
<dbReference type="PANTHER" id="PTHR32089">
    <property type="entry name" value="METHYL-ACCEPTING CHEMOTAXIS PROTEIN MCPB"/>
    <property type="match status" value="1"/>
</dbReference>
<dbReference type="PROSITE" id="PS50885">
    <property type="entry name" value="HAMP"/>
    <property type="match status" value="1"/>
</dbReference>